<dbReference type="PANTHER" id="PTHR30204:SF96">
    <property type="entry name" value="CHROMOSOME-ANCHORING PROTEIN RACA"/>
    <property type="match status" value="1"/>
</dbReference>
<feature type="domain" description="HTH merR-type" evidence="2">
    <location>
        <begin position="1"/>
        <end position="69"/>
    </location>
</feature>
<dbReference type="Proteomes" id="UP001501047">
    <property type="component" value="Unassembled WGS sequence"/>
</dbReference>
<dbReference type="SUPFAM" id="SSF46955">
    <property type="entry name" value="Putative DNA-binding domain"/>
    <property type="match status" value="1"/>
</dbReference>
<evidence type="ECO:0000313" key="4">
    <source>
        <dbReference type="Proteomes" id="UP001501047"/>
    </source>
</evidence>
<protein>
    <submittedName>
        <fullName evidence="3">MerR family transcriptional regulator</fullName>
    </submittedName>
</protein>
<keyword evidence="1" id="KW-0238">DNA-binding</keyword>
<evidence type="ECO:0000259" key="2">
    <source>
        <dbReference type="PROSITE" id="PS50937"/>
    </source>
</evidence>
<dbReference type="SMART" id="SM00422">
    <property type="entry name" value="HTH_MERR"/>
    <property type="match status" value="1"/>
</dbReference>
<dbReference type="InterPro" id="IPR009061">
    <property type="entry name" value="DNA-bd_dom_put_sf"/>
</dbReference>
<dbReference type="InterPro" id="IPR025714">
    <property type="entry name" value="Methyltranfer_dom"/>
</dbReference>
<accession>A0ABP3W3R7</accession>
<dbReference type="PANTHER" id="PTHR30204">
    <property type="entry name" value="REDOX-CYCLING DRUG-SENSING TRANSCRIPTIONAL ACTIVATOR SOXR"/>
    <property type="match status" value="1"/>
</dbReference>
<dbReference type="CDD" id="cd01106">
    <property type="entry name" value="HTH_TipAL-Mta"/>
    <property type="match status" value="1"/>
</dbReference>
<comment type="caution">
    <text evidence="3">The sequence shown here is derived from an EMBL/GenBank/DDBJ whole genome shotgun (WGS) entry which is preliminary data.</text>
</comment>
<evidence type="ECO:0000313" key="3">
    <source>
        <dbReference type="EMBL" id="GAA0774879.1"/>
    </source>
</evidence>
<dbReference type="PROSITE" id="PS50937">
    <property type="entry name" value="HTH_MERR_2"/>
    <property type="match status" value="1"/>
</dbReference>
<organism evidence="3 4">
    <name type="scientific">Clostridium subterminale</name>
    <dbReference type="NCBI Taxonomy" id="1550"/>
    <lineage>
        <taxon>Bacteria</taxon>
        <taxon>Bacillati</taxon>
        <taxon>Bacillota</taxon>
        <taxon>Clostridia</taxon>
        <taxon>Eubacteriales</taxon>
        <taxon>Clostridiaceae</taxon>
        <taxon>Clostridium</taxon>
    </lineage>
</organism>
<dbReference type="RefSeq" id="WP_343826816.1">
    <property type="nucleotide sequence ID" value="NZ_BAAACI010000006.1"/>
</dbReference>
<evidence type="ECO:0000256" key="1">
    <source>
        <dbReference type="ARBA" id="ARBA00023125"/>
    </source>
</evidence>
<dbReference type="CDD" id="cd02440">
    <property type="entry name" value="AdoMet_MTases"/>
    <property type="match status" value="1"/>
</dbReference>
<reference evidence="4" key="1">
    <citation type="journal article" date="2019" name="Int. J. Syst. Evol. Microbiol.">
        <title>The Global Catalogue of Microorganisms (GCM) 10K type strain sequencing project: providing services to taxonomists for standard genome sequencing and annotation.</title>
        <authorList>
            <consortium name="The Broad Institute Genomics Platform"/>
            <consortium name="The Broad Institute Genome Sequencing Center for Infectious Disease"/>
            <person name="Wu L."/>
            <person name="Ma J."/>
        </authorList>
    </citation>
    <scope>NUCLEOTIDE SEQUENCE [LARGE SCALE GENOMIC DNA]</scope>
    <source>
        <strain evidence="4">JCM 1417</strain>
    </source>
</reference>
<dbReference type="InterPro" id="IPR047057">
    <property type="entry name" value="MerR_fam"/>
</dbReference>
<dbReference type="EMBL" id="BAAACI010000006">
    <property type="protein sequence ID" value="GAA0774879.1"/>
    <property type="molecule type" value="Genomic_DNA"/>
</dbReference>
<dbReference type="Gene3D" id="1.10.1660.10">
    <property type="match status" value="1"/>
</dbReference>
<dbReference type="Pfam" id="PF13411">
    <property type="entry name" value="MerR_1"/>
    <property type="match status" value="1"/>
</dbReference>
<dbReference type="SUPFAM" id="SSF53335">
    <property type="entry name" value="S-adenosyl-L-methionine-dependent methyltransferases"/>
    <property type="match status" value="1"/>
</dbReference>
<name>A0ABP3W3R7_CLOSU</name>
<keyword evidence="4" id="KW-1185">Reference proteome</keyword>
<gene>
    <name evidence="3" type="ORF">GCM10008908_25500</name>
</gene>
<dbReference type="Pfam" id="PF13847">
    <property type="entry name" value="Methyltransf_31"/>
    <property type="match status" value="1"/>
</dbReference>
<sequence>MKISEVAERTGVTVKTLLYYDKIGLLKPKQKTESGYRIYCEDDFLKLQQITTLKFIGLSLKEINQVLYNNGENLEDMIEIQKKSLKEKKKHIESVITVFNKAESQINKEGFLDIYKLIDIIKITNMENRVKDEYKTDEMLNLRGKLHSYNINKTDWTNWCFNQMKFPKNARILELGCGTGDLWYKNNSNISDNWKITLSDFSKGMLLSTKNRLNDIEHNFLYEEIDAQNIPYKDESFDVVIARHMLYLVSDMEKAIAEIKRVLVKGGIFYVTTNSCEAMTELNVLMKNFDSKLELHDNGMCERFDLEKGQTLLKKYFSNVNVKILEGKIIVDTAEPVVSYKASTIKGSSILVGDKRSKLEKHIESYIEKNGNISITTKAGILEAIK</sequence>
<dbReference type="InterPro" id="IPR029063">
    <property type="entry name" value="SAM-dependent_MTases_sf"/>
</dbReference>
<dbReference type="InterPro" id="IPR000551">
    <property type="entry name" value="MerR-type_HTH_dom"/>
</dbReference>
<proteinExistence type="predicted"/>
<dbReference type="Gene3D" id="3.40.50.150">
    <property type="entry name" value="Vaccinia Virus protein VP39"/>
    <property type="match status" value="1"/>
</dbReference>